<reference evidence="1 2" key="1">
    <citation type="submission" date="2020-02" db="EMBL/GenBank/DDBJ databases">
        <authorList>
            <person name="Ma Q."/>
            <person name="Huang Y."/>
            <person name="Song X."/>
            <person name="Pei D."/>
        </authorList>
    </citation>
    <scope>NUCLEOTIDE SEQUENCE [LARGE SCALE GENOMIC DNA]</scope>
    <source>
        <strain evidence="1">Sxm20200214</strain>
        <tissue evidence="1">Leaf</tissue>
    </source>
</reference>
<sequence>MVEFKGGFLGANVIHVMNLSFKTLMRSYLSYKRFCGGEAGSSSTTSKYGGVKELESVTLQELNSYVLNSTPHVRQLNKVYFEDSIKLSLVTYACITCPKHV</sequence>
<proteinExistence type="predicted"/>
<protein>
    <submittedName>
        <fullName evidence="1">Uncharacterized protein</fullName>
    </submittedName>
</protein>
<keyword evidence="2" id="KW-1185">Reference proteome</keyword>
<evidence type="ECO:0000313" key="2">
    <source>
        <dbReference type="Proteomes" id="UP000886595"/>
    </source>
</evidence>
<dbReference type="Proteomes" id="UP000886595">
    <property type="component" value="Unassembled WGS sequence"/>
</dbReference>
<name>A0A8X7SA65_BRACI</name>
<dbReference type="AlphaFoldDB" id="A0A8X7SA65"/>
<comment type="caution">
    <text evidence="1">The sequence shown here is derived from an EMBL/GenBank/DDBJ whole genome shotgun (WGS) entry which is preliminary data.</text>
</comment>
<organism evidence="1 2">
    <name type="scientific">Brassica carinata</name>
    <name type="common">Ethiopian mustard</name>
    <name type="synonym">Abyssinian cabbage</name>
    <dbReference type="NCBI Taxonomy" id="52824"/>
    <lineage>
        <taxon>Eukaryota</taxon>
        <taxon>Viridiplantae</taxon>
        <taxon>Streptophyta</taxon>
        <taxon>Embryophyta</taxon>
        <taxon>Tracheophyta</taxon>
        <taxon>Spermatophyta</taxon>
        <taxon>Magnoliopsida</taxon>
        <taxon>eudicotyledons</taxon>
        <taxon>Gunneridae</taxon>
        <taxon>Pentapetalae</taxon>
        <taxon>rosids</taxon>
        <taxon>malvids</taxon>
        <taxon>Brassicales</taxon>
        <taxon>Brassicaceae</taxon>
        <taxon>Brassiceae</taxon>
        <taxon>Brassica</taxon>
    </lineage>
</organism>
<gene>
    <name evidence="1" type="ORF">Bca52824_031970</name>
</gene>
<accession>A0A8X7SA65</accession>
<evidence type="ECO:0000313" key="1">
    <source>
        <dbReference type="EMBL" id="KAG2303319.1"/>
    </source>
</evidence>
<dbReference type="EMBL" id="JAAMPC010000007">
    <property type="protein sequence ID" value="KAG2303319.1"/>
    <property type="molecule type" value="Genomic_DNA"/>
</dbReference>